<dbReference type="NCBIfam" id="TIGR01133">
    <property type="entry name" value="murG"/>
    <property type="match status" value="1"/>
</dbReference>
<feature type="binding site" evidence="10">
    <location>
        <position position="169"/>
    </location>
    <ligand>
        <name>UDP-N-acetyl-alpha-D-glucosamine</name>
        <dbReference type="ChEBI" id="CHEBI:57705"/>
    </ligand>
</feature>
<dbReference type="STRING" id="1802114.A2719_02695"/>
<evidence type="ECO:0000256" key="8">
    <source>
        <dbReference type="ARBA" id="ARBA00023306"/>
    </source>
</evidence>
<comment type="caution">
    <text evidence="10">Lacks conserved residue(s) required for the propagation of feature annotation.</text>
</comment>
<evidence type="ECO:0000313" key="13">
    <source>
        <dbReference type="EMBL" id="OGZ43851.1"/>
    </source>
</evidence>
<feature type="domain" description="Glycosyl transferase family 28 C-terminal" evidence="12">
    <location>
        <begin position="192"/>
        <end position="361"/>
    </location>
</feature>
<keyword evidence="1 10" id="KW-1003">Cell membrane</keyword>
<dbReference type="InterPro" id="IPR006009">
    <property type="entry name" value="GlcNAc_MurG"/>
</dbReference>
<comment type="pathway">
    <text evidence="10">Cell wall biogenesis; peptidoglycan biosynthesis.</text>
</comment>
<keyword evidence="3 10" id="KW-0328">Glycosyltransferase</keyword>
<evidence type="ECO:0000256" key="4">
    <source>
        <dbReference type="ARBA" id="ARBA00022679"/>
    </source>
</evidence>
<dbReference type="GO" id="GO:0050511">
    <property type="term" value="F:undecaprenyldiphospho-muramoylpentapeptide beta-N-acetylglucosaminyltransferase activity"/>
    <property type="evidence" value="ECO:0007669"/>
    <property type="project" value="UniProtKB-UniRule"/>
</dbReference>
<dbReference type="GO" id="GO:0009252">
    <property type="term" value="P:peptidoglycan biosynthetic process"/>
    <property type="evidence" value="ECO:0007669"/>
    <property type="project" value="UniProtKB-UniRule"/>
</dbReference>
<keyword evidence="8 10" id="KW-0131">Cell cycle</keyword>
<keyword evidence="9 10" id="KW-0961">Cell wall biogenesis/degradation</keyword>
<protein>
    <recommendedName>
        <fullName evidence="10">UDP-N-acetylglucosamine--N-acetylmuramyl-(pentapeptide) pyrophosphoryl-undecaprenol N-acetylglucosamine transferase</fullName>
        <ecNumber evidence="10">2.4.1.227</ecNumber>
    </recommendedName>
    <alternativeName>
        <fullName evidence="10">Undecaprenyl-PP-MurNAc-pentapeptide-UDPGlcNAc GlcNAc transferase</fullName>
    </alternativeName>
</protein>
<dbReference type="EMBL" id="MHNK01000010">
    <property type="protein sequence ID" value="OGZ43851.1"/>
    <property type="molecule type" value="Genomic_DNA"/>
</dbReference>
<feature type="binding site" evidence="10">
    <location>
        <position position="199"/>
    </location>
    <ligand>
        <name>UDP-N-acetyl-alpha-D-glucosamine</name>
        <dbReference type="ChEBI" id="CHEBI:57705"/>
    </ligand>
</feature>
<keyword evidence="2 10" id="KW-0132">Cell division</keyword>
<dbReference type="InterPro" id="IPR004276">
    <property type="entry name" value="GlycoTrans_28_N"/>
</dbReference>
<organism evidence="13 14">
    <name type="scientific">Candidatus Ryanbacteria bacterium RIFCSPHIGHO2_01_FULL_45_22</name>
    <dbReference type="NCBI Taxonomy" id="1802114"/>
    <lineage>
        <taxon>Bacteria</taxon>
        <taxon>Candidatus Ryaniibacteriota</taxon>
    </lineage>
</organism>
<dbReference type="Pfam" id="PF03033">
    <property type="entry name" value="Glyco_transf_28"/>
    <property type="match status" value="1"/>
</dbReference>
<dbReference type="Proteomes" id="UP000177480">
    <property type="component" value="Unassembled WGS sequence"/>
</dbReference>
<accession>A0A1G2G1W8</accession>
<dbReference type="GO" id="GO:0005975">
    <property type="term" value="P:carbohydrate metabolic process"/>
    <property type="evidence" value="ECO:0007669"/>
    <property type="project" value="InterPro"/>
</dbReference>
<evidence type="ECO:0000256" key="1">
    <source>
        <dbReference type="ARBA" id="ARBA00022475"/>
    </source>
</evidence>
<comment type="similarity">
    <text evidence="10">Belongs to the glycosyltransferase 28 family. MurG subfamily.</text>
</comment>
<gene>
    <name evidence="10" type="primary">murG</name>
    <name evidence="13" type="ORF">A2719_02695</name>
</gene>
<evidence type="ECO:0000256" key="5">
    <source>
        <dbReference type="ARBA" id="ARBA00022960"/>
    </source>
</evidence>
<comment type="subcellular location">
    <subcellularLocation>
        <location evidence="10">Cell membrane</location>
        <topology evidence="10">Peripheral membrane protein</topology>
        <orientation evidence="10">Cytoplasmic side</orientation>
    </subcellularLocation>
</comment>
<comment type="catalytic activity">
    <reaction evidence="10">
        <text>di-trans,octa-cis-undecaprenyl diphospho-N-acetyl-alpha-D-muramoyl-L-alanyl-D-glutamyl-meso-2,6-diaminopimeloyl-D-alanyl-D-alanine + UDP-N-acetyl-alpha-D-glucosamine = di-trans,octa-cis-undecaprenyl diphospho-[N-acetyl-alpha-D-glucosaminyl-(1-&gt;4)]-N-acetyl-alpha-D-muramoyl-L-alanyl-D-glutamyl-meso-2,6-diaminopimeloyl-D-alanyl-D-alanine + UDP + H(+)</text>
        <dbReference type="Rhea" id="RHEA:31227"/>
        <dbReference type="ChEBI" id="CHEBI:15378"/>
        <dbReference type="ChEBI" id="CHEBI:57705"/>
        <dbReference type="ChEBI" id="CHEBI:58223"/>
        <dbReference type="ChEBI" id="CHEBI:61387"/>
        <dbReference type="ChEBI" id="CHEBI:61388"/>
        <dbReference type="EC" id="2.4.1.227"/>
    </reaction>
</comment>
<name>A0A1G2G1W8_9BACT</name>
<feature type="binding site" evidence="10">
    <location>
        <position position="304"/>
    </location>
    <ligand>
        <name>UDP-N-acetyl-alpha-D-glucosamine</name>
        <dbReference type="ChEBI" id="CHEBI:57705"/>
    </ligand>
</feature>
<dbReference type="GO" id="GO:0008360">
    <property type="term" value="P:regulation of cell shape"/>
    <property type="evidence" value="ECO:0007669"/>
    <property type="project" value="UniProtKB-KW"/>
</dbReference>
<evidence type="ECO:0000256" key="9">
    <source>
        <dbReference type="ARBA" id="ARBA00023316"/>
    </source>
</evidence>
<sequence>MKIVMTGGGSGGHFTPLLAVAREIRRIADEEKIVSLTILYIADQPFDPEALRMDDIQFIKISSGKMRRYASLWNIVDLFKTCFALLKAFWILYREFPDVVFSKGGFVSFPILAAARFYGIPVIIHESDSVPGRVNAWAAKFADRIAISFPETLQYFPKEKTAYLGNPIRSRILGGNENEGLALFALESHVPVILVLGGSQGAQSINTVFLQIVGELIETCQVIHQTGKNNYTDVLKQASVLLEKSPHRSRYRLFPFLTEDQLRNASHLARVIVSRAGAGAIFEIAAWGIPSILIPLPEAAADHQRHNAYMYARNGACSVIEESNLTPTVLLNETRKILSDDERRNRMSAAAQKFARIDAAEKIAREVILLGLHKQSYYGNKRP</sequence>
<dbReference type="Pfam" id="PF04101">
    <property type="entry name" value="Glyco_tran_28_C"/>
    <property type="match status" value="1"/>
</dbReference>
<evidence type="ECO:0000256" key="6">
    <source>
        <dbReference type="ARBA" id="ARBA00022984"/>
    </source>
</evidence>
<evidence type="ECO:0000256" key="3">
    <source>
        <dbReference type="ARBA" id="ARBA00022676"/>
    </source>
</evidence>
<keyword evidence="7 10" id="KW-0472">Membrane</keyword>
<feature type="binding site" evidence="10">
    <location>
        <begin position="10"/>
        <end position="12"/>
    </location>
    <ligand>
        <name>UDP-N-acetyl-alpha-D-glucosamine</name>
        <dbReference type="ChEBI" id="CHEBI:57705"/>
    </ligand>
</feature>
<dbReference type="UniPathway" id="UPA00219"/>
<keyword evidence="6 10" id="KW-0573">Peptidoglycan synthesis</keyword>
<evidence type="ECO:0000256" key="2">
    <source>
        <dbReference type="ARBA" id="ARBA00022618"/>
    </source>
</evidence>
<dbReference type="SUPFAM" id="SSF53756">
    <property type="entry name" value="UDP-Glycosyltransferase/glycogen phosphorylase"/>
    <property type="match status" value="1"/>
</dbReference>
<evidence type="ECO:0000259" key="12">
    <source>
        <dbReference type="Pfam" id="PF04101"/>
    </source>
</evidence>
<evidence type="ECO:0000259" key="11">
    <source>
        <dbReference type="Pfam" id="PF03033"/>
    </source>
</evidence>
<dbReference type="GO" id="GO:0005886">
    <property type="term" value="C:plasma membrane"/>
    <property type="evidence" value="ECO:0007669"/>
    <property type="project" value="UniProtKB-SubCell"/>
</dbReference>
<keyword evidence="4 10" id="KW-0808">Transferase</keyword>
<dbReference type="AlphaFoldDB" id="A0A1G2G1W8"/>
<evidence type="ECO:0000256" key="10">
    <source>
        <dbReference type="HAMAP-Rule" id="MF_00033"/>
    </source>
</evidence>
<dbReference type="CDD" id="cd03785">
    <property type="entry name" value="GT28_MurG"/>
    <property type="match status" value="1"/>
</dbReference>
<keyword evidence="5 10" id="KW-0133">Cell shape</keyword>
<dbReference type="EC" id="2.4.1.227" evidence="10"/>
<dbReference type="PANTHER" id="PTHR21015">
    <property type="entry name" value="UDP-N-ACETYLGLUCOSAMINE--N-ACETYLMURAMYL-(PENTAPEPTIDE) PYROPHOSPHORYL-UNDECAPRENOL N-ACETYLGLUCOSAMINE TRANSFERASE 1"/>
    <property type="match status" value="1"/>
</dbReference>
<dbReference type="PANTHER" id="PTHR21015:SF27">
    <property type="entry name" value="UDP-N-ACETYLGLUCOSAMINE--N-ACETYLMURAMYL-(PENTAPEPTIDE) PYROPHOSPHORYL-UNDECAPRENOL N-ACETYLGLUCOSAMINE TRANSFERASE"/>
    <property type="match status" value="1"/>
</dbReference>
<evidence type="ECO:0000313" key="14">
    <source>
        <dbReference type="Proteomes" id="UP000177480"/>
    </source>
</evidence>
<dbReference type="GO" id="GO:0051991">
    <property type="term" value="F:UDP-N-acetyl-D-glucosamine:N-acetylmuramoyl-L-alanyl-D-glutamyl-meso-2,6-diaminopimelyl-D-alanyl-D-alanine-diphosphoundecaprenol 4-beta-N-acetylglucosaminlytransferase activity"/>
    <property type="evidence" value="ECO:0007669"/>
    <property type="project" value="RHEA"/>
</dbReference>
<evidence type="ECO:0000256" key="7">
    <source>
        <dbReference type="ARBA" id="ARBA00023136"/>
    </source>
</evidence>
<comment type="function">
    <text evidence="10">Cell wall formation. Catalyzes the transfer of a GlcNAc subunit on undecaprenyl-pyrophosphoryl-MurNAc-pentapeptide (lipid intermediate I) to form undecaprenyl-pyrophosphoryl-MurNAc-(pentapeptide)GlcNAc (lipid intermediate II).</text>
</comment>
<dbReference type="GO" id="GO:0071555">
    <property type="term" value="P:cell wall organization"/>
    <property type="evidence" value="ECO:0007669"/>
    <property type="project" value="UniProtKB-KW"/>
</dbReference>
<feature type="domain" description="Glycosyltransferase family 28 N-terminal" evidence="11">
    <location>
        <begin position="3"/>
        <end position="147"/>
    </location>
</feature>
<dbReference type="HAMAP" id="MF_00033">
    <property type="entry name" value="MurG"/>
    <property type="match status" value="1"/>
</dbReference>
<dbReference type="GO" id="GO:0051301">
    <property type="term" value="P:cell division"/>
    <property type="evidence" value="ECO:0007669"/>
    <property type="project" value="UniProtKB-KW"/>
</dbReference>
<proteinExistence type="inferred from homology"/>
<comment type="caution">
    <text evidence="13">The sequence shown here is derived from an EMBL/GenBank/DDBJ whole genome shotgun (WGS) entry which is preliminary data.</text>
</comment>
<dbReference type="InterPro" id="IPR007235">
    <property type="entry name" value="Glyco_trans_28_C"/>
</dbReference>
<dbReference type="Gene3D" id="3.40.50.2000">
    <property type="entry name" value="Glycogen Phosphorylase B"/>
    <property type="match status" value="2"/>
</dbReference>
<reference evidence="13 14" key="1">
    <citation type="journal article" date="2016" name="Nat. Commun.">
        <title>Thousands of microbial genomes shed light on interconnected biogeochemical processes in an aquifer system.</title>
        <authorList>
            <person name="Anantharaman K."/>
            <person name="Brown C.T."/>
            <person name="Hug L.A."/>
            <person name="Sharon I."/>
            <person name="Castelle C.J."/>
            <person name="Probst A.J."/>
            <person name="Thomas B.C."/>
            <person name="Singh A."/>
            <person name="Wilkins M.J."/>
            <person name="Karaoz U."/>
            <person name="Brodie E.L."/>
            <person name="Williams K.H."/>
            <person name="Hubbard S.S."/>
            <person name="Banfield J.F."/>
        </authorList>
    </citation>
    <scope>NUCLEOTIDE SEQUENCE [LARGE SCALE GENOMIC DNA]</scope>
</reference>